<keyword evidence="5" id="KW-1185">Reference proteome</keyword>
<dbReference type="PROSITE" id="PS51371">
    <property type="entry name" value="CBS"/>
    <property type="match status" value="2"/>
</dbReference>
<dbReference type="SMART" id="SM00116">
    <property type="entry name" value="CBS"/>
    <property type="match status" value="2"/>
</dbReference>
<dbReference type="InterPro" id="IPR051257">
    <property type="entry name" value="Diverse_CBS-Domain"/>
</dbReference>
<dbReference type="RefSeq" id="WP_091674189.1">
    <property type="nucleotide sequence ID" value="NZ_FOKG01000009.1"/>
</dbReference>
<sequence length="143" mass="15490">MRIADVLRTKGAEVATVEPLATVAELLARLSEHNVGAMVVVDQDQVVVGIVSERDVVRKLHEHGAALLERPVADIMTTVVATCTPEDAVDSLSVVMTERRIRHVPVLTDGRLSGIVSIGDVVKVRMTELEQSQEQLEAYIAQG</sequence>
<dbReference type="SUPFAM" id="SSF54631">
    <property type="entry name" value="CBS-domain pair"/>
    <property type="match status" value="1"/>
</dbReference>
<dbReference type="EMBL" id="FOKG01000009">
    <property type="protein sequence ID" value="SFB37874.1"/>
    <property type="molecule type" value="Genomic_DNA"/>
</dbReference>
<evidence type="ECO:0000313" key="5">
    <source>
        <dbReference type="Proteomes" id="UP000243799"/>
    </source>
</evidence>
<dbReference type="AlphaFoldDB" id="A0A1I1AIM7"/>
<reference evidence="5" key="1">
    <citation type="submission" date="2016-10" db="EMBL/GenBank/DDBJ databases">
        <authorList>
            <person name="Varghese N."/>
            <person name="Submissions S."/>
        </authorList>
    </citation>
    <scope>NUCLEOTIDE SEQUENCE [LARGE SCALE GENOMIC DNA]</scope>
    <source>
        <strain evidence="5">CGMCC 4.3568</strain>
    </source>
</reference>
<dbReference type="STRING" id="490629.SAMN05216266_109204"/>
<dbReference type="OrthoDB" id="9807125at2"/>
<gene>
    <name evidence="4" type="ORF">SAMN05216266_109204</name>
</gene>
<dbReference type="Gene3D" id="3.10.580.10">
    <property type="entry name" value="CBS-domain"/>
    <property type="match status" value="1"/>
</dbReference>
<keyword evidence="1 2" id="KW-0129">CBS domain</keyword>
<evidence type="ECO:0000256" key="1">
    <source>
        <dbReference type="ARBA" id="ARBA00023122"/>
    </source>
</evidence>
<dbReference type="CDD" id="cd04623">
    <property type="entry name" value="CBS_pair_bac_euk"/>
    <property type="match status" value="1"/>
</dbReference>
<dbReference type="InterPro" id="IPR046342">
    <property type="entry name" value="CBS_dom_sf"/>
</dbReference>
<feature type="domain" description="CBS" evidence="3">
    <location>
        <begin position="76"/>
        <end position="132"/>
    </location>
</feature>
<dbReference type="PANTHER" id="PTHR43080:SF2">
    <property type="entry name" value="CBS DOMAIN-CONTAINING PROTEIN"/>
    <property type="match status" value="1"/>
</dbReference>
<name>A0A1I1AIM7_9PSEU</name>
<proteinExistence type="predicted"/>
<evidence type="ECO:0000259" key="3">
    <source>
        <dbReference type="PROSITE" id="PS51371"/>
    </source>
</evidence>
<dbReference type="Proteomes" id="UP000243799">
    <property type="component" value="Unassembled WGS sequence"/>
</dbReference>
<accession>A0A1I1AIM7</accession>
<dbReference type="InterPro" id="IPR044725">
    <property type="entry name" value="CBSX3_CBS_dom"/>
</dbReference>
<evidence type="ECO:0000313" key="4">
    <source>
        <dbReference type="EMBL" id="SFB37874.1"/>
    </source>
</evidence>
<dbReference type="PANTHER" id="PTHR43080">
    <property type="entry name" value="CBS DOMAIN-CONTAINING PROTEIN CBSX3, MITOCHONDRIAL"/>
    <property type="match status" value="1"/>
</dbReference>
<dbReference type="InterPro" id="IPR000644">
    <property type="entry name" value="CBS_dom"/>
</dbReference>
<organism evidence="4 5">
    <name type="scientific">Amycolatopsis marina</name>
    <dbReference type="NCBI Taxonomy" id="490629"/>
    <lineage>
        <taxon>Bacteria</taxon>
        <taxon>Bacillati</taxon>
        <taxon>Actinomycetota</taxon>
        <taxon>Actinomycetes</taxon>
        <taxon>Pseudonocardiales</taxon>
        <taxon>Pseudonocardiaceae</taxon>
        <taxon>Amycolatopsis</taxon>
    </lineage>
</organism>
<feature type="domain" description="CBS" evidence="3">
    <location>
        <begin position="8"/>
        <end position="67"/>
    </location>
</feature>
<evidence type="ECO:0000256" key="2">
    <source>
        <dbReference type="PROSITE-ProRule" id="PRU00703"/>
    </source>
</evidence>
<dbReference type="Pfam" id="PF00571">
    <property type="entry name" value="CBS"/>
    <property type="match status" value="2"/>
</dbReference>
<protein>
    <submittedName>
        <fullName evidence="4">CBS domain-containing protein</fullName>
    </submittedName>
</protein>